<dbReference type="InterPro" id="IPR002347">
    <property type="entry name" value="SDR_fam"/>
</dbReference>
<comment type="similarity">
    <text evidence="1">Belongs to the short-chain dehydrogenases/reductases (SDR) family.</text>
</comment>
<dbReference type="EMBL" id="JBHLZN010000005">
    <property type="protein sequence ID" value="MFB9887629.1"/>
    <property type="molecule type" value="Genomic_DNA"/>
</dbReference>
<name>A0ABV5ZGK5_9GAMM</name>
<evidence type="ECO:0000313" key="3">
    <source>
        <dbReference type="EMBL" id="MFB9887629.1"/>
    </source>
</evidence>
<dbReference type="InterPro" id="IPR020904">
    <property type="entry name" value="Sc_DH/Rdtase_CS"/>
</dbReference>
<dbReference type="PRINTS" id="PR00080">
    <property type="entry name" value="SDRFAMILY"/>
</dbReference>
<dbReference type="PANTHER" id="PTHR42760:SF135">
    <property type="entry name" value="BLL7886 PROTEIN"/>
    <property type="match status" value="1"/>
</dbReference>
<protein>
    <submittedName>
        <fullName evidence="3">SDR family NAD(P)-dependent oxidoreductase</fullName>
        <ecNumber evidence="3">1.1.1.-</ecNumber>
    </submittedName>
</protein>
<keyword evidence="3" id="KW-0560">Oxidoreductase</keyword>
<dbReference type="Pfam" id="PF13561">
    <property type="entry name" value="adh_short_C2"/>
    <property type="match status" value="1"/>
</dbReference>
<dbReference type="RefSeq" id="WP_162157429.1">
    <property type="nucleotide sequence ID" value="NZ_JAUESS010000008.1"/>
</dbReference>
<dbReference type="Gene3D" id="3.40.50.720">
    <property type="entry name" value="NAD(P)-binding Rossmann-like Domain"/>
    <property type="match status" value="1"/>
</dbReference>
<gene>
    <name evidence="3" type="ORF">ACFFLH_14500</name>
</gene>
<dbReference type="EC" id="1.1.1.-" evidence="3"/>
<evidence type="ECO:0000256" key="1">
    <source>
        <dbReference type="ARBA" id="ARBA00006484"/>
    </source>
</evidence>
<dbReference type="PROSITE" id="PS00061">
    <property type="entry name" value="ADH_SHORT"/>
    <property type="match status" value="1"/>
</dbReference>
<dbReference type="InterPro" id="IPR036291">
    <property type="entry name" value="NAD(P)-bd_dom_sf"/>
</dbReference>
<dbReference type="GO" id="GO:0016491">
    <property type="term" value="F:oxidoreductase activity"/>
    <property type="evidence" value="ECO:0007669"/>
    <property type="project" value="UniProtKB-KW"/>
</dbReference>
<evidence type="ECO:0000259" key="2">
    <source>
        <dbReference type="SMART" id="SM00822"/>
    </source>
</evidence>
<accession>A0ABV5ZGK5</accession>
<dbReference type="SMART" id="SM00822">
    <property type="entry name" value="PKS_KR"/>
    <property type="match status" value="1"/>
</dbReference>
<organism evidence="3 4">
    <name type="scientific">Balneatrix alpica</name>
    <dbReference type="NCBI Taxonomy" id="75684"/>
    <lineage>
        <taxon>Bacteria</taxon>
        <taxon>Pseudomonadati</taxon>
        <taxon>Pseudomonadota</taxon>
        <taxon>Gammaproteobacteria</taxon>
        <taxon>Oceanospirillales</taxon>
        <taxon>Balneatrichaceae</taxon>
        <taxon>Balneatrix</taxon>
    </lineage>
</organism>
<dbReference type="InterPro" id="IPR057326">
    <property type="entry name" value="KR_dom"/>
</dbReference>
<sequence>MITGAAQGIGAAIARAAAREGAALILLGRQRSALEALAAELHQSVKSTVQLFEVDVTDAEGMTQVFRQLQQQGIQLDVLVNNAGMMKDAPLAMTRLIDAEAQWRVNTLAPLHASQLAARSMMRKRQGAIINLASWVGEQGSAGQAAYAASKAGVSSLTKSLAQELGPLGIRVNAVAPGFIETALTAGYQAEQRQRLQEHTALRRLGQAHEVAELVVFLASERASFITGQVIGIDGGMRL</sequence>
<keyword evidence="4" id="KW-1185">Reference proteome</keyword>
<dbReference type="PRINTS" id="PR00081">
    <property type="entry name" value="GDHRDH"/>
</dbReference>
<comment type="caution">
    <text evidence="3">The sequence shown here is derived from an EMBL/GenBank/DDBJ whole genome shotgun (WGS) entry which is preliminary data.</text>
</comment>
<proteinExistence type="inferred from homology"/>
<dbReference type="SUPFAM" id="SSF51735">
    <property type="entry name" value="NAD(P)-binding Rossmann-fold domains"/>
    <property type="match status" value="1"/>
</dbReference>
<evidence type="ECO:0000313" key="4">
    <source>
        <dbReference type="Proteomes" id="UP001589628"/>
    </source>
</evidence>
<reference evidence="3 4" key="1">
    <citation type="submission" date="2024-09" db="EMBL/GenBank/DDBJ databases">
        <authorList>
            <person name="Sun Q."/>
            <person name="Mori K."/>
        </authorList>
    </citation>
    <scope>NUCLEOTIDE SEQUENCE [LARGE SCALE GENOMIC DNA]</scope>
    <source>
        <strain evidence="3 4">ATCC 51285</strain>
    </source>
</reference>
<dbReference type="PANTHER" id="PTHR42760">
    <property type="entry name" value="SHORT-CHAIN DEHYDROGENASES/REDUCTASES FAMILY MEMBER"/>
    <property type="match status" value="1"/>
</dbReference>
<dbReference type="Proteomes" id="UP001589628">
    <property type="component" value="Unassembled WGS sequence"/>
</dbReference>
<feature type="domain" description="Ketoreductase" evidence="2">
    <location>
        <begin position="1"/>
        <end position="178"/>
    </location>
</feature>